<dbReference type="SUPFAM" id="SSF101238">
    <property type="entry name" value="XPC-binding domain"/>
    <property type="match status" value="1"/>
</dbReference>
<organism evidence="3 4">
    <name type="scientific">Tritrichomonas foetus</name>
    <dbReference type="NCBI Taxonomy" id="1144522"/>
    <lineage>
        <taxon>Eukaryota</taxon>
        <taxon>Metamonada</taxon>
        <taxon>Parabasalia</taxon>
        <taxon>Tritrichomonadida</taxon>
        <taxon>Tritrichomonadidae</taxon>
        <taxon>Tritrichomonas</taxon>
    </lineage>
</organism>
<gene>
    <name evidence="3" type="ORF">TRFO_22803</name>
</gene>
<dbReference type="InterPro" id="IPR009060">
    <property type="entry name" value="UBA-like_sf"/>
</dbReference>
<evidence type="ECO:0000313" key="4">
    <source>
        <dbReference type="Proteomes" id="UP000179807"/>
    </source>
</evidence>
<dbReference type="RefSeq" id="XP_068361753.1">
    <property type="nucleotide sequence ID" value="XM_068502778.1"/>
</dbReference>
<feature type="compositionally biased region" description="Low complexity" evidence="1">
    <location>
        <begin position="110"/>
        <end position="146"/>
    </location>
</feature>
<dbReference type="AlphaFoldDB" id="A0A1J4KB22"/>
<dbReference type="GO" id="GO:0006289">
    <property type="term" value="P:nucleotide-excision repair"/>
    <property type="evidence" value="ECO:0007669"/>
    <property type="project" value="InterPro"/>
</dbReference>
<dbReference type="SMART" id="SM00165">
    <property type="entry name" value="UBA"/>
    <property type="match status" value="2"/>
</dbReference>
<comment type="caution">
    <text evidence="3">The sequence shown here is derived from an EMBL/GenBank/DDBJ whole genome shotgun (WGS) entry which is preliminary data.</text>
</comment>
<evidence type="ECO:0000256" key="1">
    <source>
        <dbReference type="SAM" id="MobiDB-lite"/>
    </source>
</evidence>
<feature type="compositionally biased region" description="Polar residues" evidence="1">
    <location>
        <begin position="313"/>
        <end position="337"/>
    </location>
</feature>
<dbReference type="PROSITE" id="PS50030">
    <property type="entry name" value="UBA"/>
    <property type="match status" value="1"/>
</dbReference>
<dbReference type="InterPro" id="IPR036353">
    <property type="entry name" value="XPC-bd_sf"/>
</dbReference>
<dbReference type="CDD" id="cd14297">
    <property type="entry name" value="UBA2_spUBP14_like"/>
    <property type="match status" value="1"/>
</dbReference>
<protein>
    <recommendedName>
        <fullName evidence="2">UBA domain-containing protein</fullName>
    </recommendedName>
</protein>
<feature type="compositionally biased region" description="Polar residues" evidence="1">
    <location>
        <begin position="208"/>
        <end position="235"/>
    </location>
</feature>
<dbReference type="SUPFAM" id="SSF46934">
    <property type="entry name" value="UBA-like"/>
    <property type="match status" value="1"/>
</dbReference>
<evidence type="ECO:0000259" key="2">
    <source>
        <dbReference type="PROSITE" id="PS50030"/>
    </source>
</evidence>
<dbReference type="Gene3D" id="1.10.8.10">
    <property type="entry name" value="DNA helicase RuvA subunit, C-terminal domain"/>
    <property type="match status" value="1"/>
</dbReference>
<feature type="compositionally biased region" description="Polar residues" evidence="1">
    <location>
        <begin position="264"/>
        <end position="285"/>
    </location>
</feature>
<dbReference type="Pfam" id="PF00627">
    <property type="entry name" value="UBA"/>
    <property type="match status" value="1"/>
</dbReference>
<feature type="compositionally biased region" description="Polar residues" evidence="1">
    <location>
        <begin position="88"/>
        <end position="109"/>
    </location>
</feature>
<feature type="compositionally biased region" description="Low complexity" evidence="1">
    <location>
        <begin position="73"/>
        <end position="87"/>
    </location>
</feature>
<reference evidence="3" key="1">
    <citation type="submission" date="2016-10" db="EMBL/GenBank/DDBJ databases">
        <authorList>
            <person name="Benchimol M."/>
            <person name="Almeida L.G."/>
            <person name="Vasconcelos A.T."/>
            <person name="Perreira-Neves A."/>
            <person name="Rosa I.A."/>
            <person name="Tasca T."/>
            <person name="Bogo M.R."/>
            <person name="de Souza W."/>
        </authorList>
    </citation>
    <scope>NUCLEOTIDE SEQUENCE [LARGE SCALE GENOMIC DNA]</scope>
    <source>
        <strain evidence="3">K</strain>
    </source>
</reference>
<dbReference type="GO" id="GO:0003684">
    <property type="term" value="F:damaged DNA binding"/>
    <property type="evidence" value="ECO:0007669"/>
    <property type="project" value="InterPro"/>
</dbReference>
<dbReference type="EMBL" id="MLAK01000662">
    <property type="protein sequence ID" value="OHT08617.1"/>
    <property type="molecule type" value="Genomic_DNA"/>
</dbReference>
<dbReference type="InterPro" id="IPR015940">
    <property type="entry name" value="UBA"/>
</dbReference>
<dbReference type="VEuPathDB" id="TrichDB:TRFO_22803"/>
<dbReference type="CDD" id="cd14279">
    <property type="entry name" value="CUE"/>
    <property type="match status" value="1"/>
</dbReference>
<feature type="compositionally biased region" description="Pro residues" evidence="1">
    <location>
        <begin position="288"/>
        <end position="312"/>
    </location>
</feature>
<keyword evidence="4" id="KW-1185">Reference proteome</keyword>
<dbReference type="GeneID" id="94837482"/>
<name>A0A1J4KB22_9EUKA</name>
<feature type="compositionally biased region" description="Pro residues" evidence="1">
    <location>
        <begin position="193"/>
        <end position="205"/>
    </location>
</feature>
<dbReference type="GO" id="GO:0043161">
    <property type="term" value="P:proteasome-mediated ubiquitin-dependent protein catabolic process"/>
    <property type="evidence" value="ECO:0007669"/>
    <property type="project" value="InterPro"/>
</dbReference>
<feature type="compositionally biased region" description="Pro residues" evidence="1">
    <location>
        <begin position="244"/>
        <end position="261"/>
    </location>
</feature>
<evidence type="ECO:0000313" key="3">
    <source>
        <dbReference type="EMBL" id="OHT08617.1"/>
    </source>
</evidence>
<feature type="compositionally biased region" description="Low complexity" evidence="1">
    <location>
        <begin position="172"/>
        <end position="192"/>
    </location>
</feature>
<feature type="region of interest" description="Disordered" evidence="1">
    <location>
        <begin position="59"/>
        <end position="396"/>
    </location>
</feature>
<proteinExistence type="predicted"/>
<dbReference type="Proteomes" id="UP000179807">
    <property type="component" value="Unassembled WGS sequence"/>
</dbReference>
<feature type="compositionally biased region" description="Low complexity" evidence="1">
    <location>
        <begin position="377"/>
        <end position="389"/>
    </location>
</feature>
<feature type="domain" description="UBA" evidence="2">
    <location>
        <begin position="395"/>
        <end position="435"/>
    </location>
</feature>
<feature type="compositionally biased region" description="Polar residues" evidence="1">
    <location>
        <begin position="59"/>
        <end position="72"/>
    </location>
</feature>
<dbReference type="OrthoDB" id="419317at2759"/>
<accession>A0A1J4KB22</accession>
<sequence length="610" mass="66821">MVIECFFFFNEWHEIFSIKKCQILSQFQAIKFCLFRRMNPNNFGLPSSLNAHTPFSSIEQSSIQEGNNSNQQIPPNGMFGPPGNGIPQTNNSMTPIVDSSNRFAPTQLDNNFPQNPQFPNQPMNLSSPILPQNPQNSPQSNNTPFQGPLPGNSFEPPPVSHNTFGPPPPASSSPFGGPQPQFQSQPQPFESPSTPPPGFGPPPSSTPNLHQSSGFPHQTSISNNSFNPVGHLNTQSSNPSNSFAPPPASPFGPPGAHPPFPSQDGFQGNRFPQSSTFGPPSNMNINPPFGPPSTSPPFGPPSNSRTPPPFGPPQSSTQGNSFGQPTSNQPPFGQPSFTHPPFGQPPSNSPSFSSSTRNTEGEFTPFAPNAIPPPPSQYSSSPPSSANPSMQEGTSQWETAVSTVVEMGFTRQQVEEALRRTHGNTEIAITFLIEGEDAIPQNHPSPRDIEEIRKMVIENPETIFIILKNLEEHNPQLNVRNNPELLLHLLNIDPTEIDLSRISKQFQLSQTPGLPSIDGDRYIPGIFDRPNQLGQLGEQYQGNLPPGYGTDNEYENIFQSIMGNFSVPEQSDVRRLIEQFPDMDKVELVQVYHSCDRDIEQARELLKTLC</sequence>
<feature type="compositionally biased region" description="Pro residues" evidence="1">
    <location>
        <begin position="155"/>
        <end position="171"/>
    </location>
</feature>